<accession>A4VDT8</accession>
<keyword evidence="11" id="KW-1185">Reference proteome</keyword>
<protein>
    <submittedName>
        <fullName evidence="10">Emp24/gp25L/p24 family protein</fullName>
    </submittedName>
</protein>
<dbReference type="RefSeq" id="XP_001470815.2">
    <property type="nucleotide sequence ID" value="XM_001470765.2"/>
</dbReference>
<evidence type="ECO:0000313" key="10">
    <source>
        <dbReference type="EMBL" id="EDK31687.2"/>
    </source>
</evidence>
<feature type="chain" id="PRO_5002675111" evidence="8">
    <location>
        <begin position="20"/>
        <end position="204"/>
    </location>
</feature>
<dbReference type="PROSITE" id="PS51257">
    <property type="entry name" value="PROKAR_LIPOPROTEIN"/>
    <property type="match status" value="1"/>
</dbReference>
<evidence type="ECO:0000256" key="7">
    <source>
        <dbReference type="SAM" id="Phobius"/>
    </source>
</evidence>
<evidence type="ECO:0000256" key="5">
    <source>
        <dbReference type="ARBA" id="ARBA00022989"/>
    </source>
</evidence>
<gene>
    <name evidence="10" type="ORF">TTHERM_00189419</name>
</gene>
<evidence type="ECO:0000256" key="8">
    <source>
        <dbReference type="SAM" id="SignalP"/>
    </source>
</evidence>
<feature type="signal peptide" evidence="8">
    <location>
        <begin position="1"/>
        <end position="19"/>
    </location>
</feature>
<dbReference type="InParanoid" id="A4VDT8"/>
<evidence type="ECO:0000256" key="1">
    <source>
        <dbReference type="ARBA" id="ARBA00004479"/>
    </source>
</evidence>
<evidence type="ECO:0000256" key="2">
    <source>
        <dbReference type="ARBA" id="ARBA00007104"/>
    </source>
</evidence>
<dbReference type="eggNOG" id="ENOG502SYCR">
    <property type="taxonomic scope" value="Eukaryota"/>
</dbReference>
<name>A4VDT8_TETTS</name>
<dbReference type="HOGENOM" id="CLU_2054405_0_0_1"/>
<dbReference type="GeneID" id="7825894"/>
<dbReference type="Pfam" id="PF01105">
    <property type="entry name" value="EMP24_GP25L"/>
    <property type="match status" value="1"/>
</dbReference>
<reference evidence="11" key="1">
    <citation type="journal article" date="2006" name="PLoS Biol.">
        <title>Macronuclear genome sequence of the ciliate Tetrahymena thermophila, a model eukaryote.</title>
        <authorList>
            <person name="Eisen J.A."/>
            <person name="Coyne R.S."/>
            <person name="Wu M."/>
            <person name="Wu D."/>
            <person name="Thiagarajan M."/>
            <person name="Wortman J.R."/>
            <person name="Badger J.H."/>
            <person name="Ren Q."/>
            <person name="Amedeo P."/>
            <person name="Jones K.M."/>
            <person name="Tallon L.J."/>
            <person name="Delcher A.L."/>
            <person name="Salzberg S.L."/>
            <person name="Silva J.C."/>
            <person name="Haas B.J."/>
            <person name="Majoros W.H."/>
            <person name="Farzad M."/>
            <person name="Carlton J.M."/>
            <person name="Smith R.K. Jr."/>
            <person name="Garg J."/>
            <person name="Pearlman R.E."/>
            <person name="Karrer K.M."/>
            <person name="Sun L."/>
            <person name="Manning G."/>
            <person name="Elde N.C."/>
            <person name="Turkewitz A.P."/>
            <person name="Asai D.J."/>
            <person name="Wilkes D.E."/>
            <person name="Wang Y."/>
            <person name="Cai H."/>
            <person name="Collins K."/>
            <person name="Stewart B.A."/>
            <person name="Lee S.R."/>
            <person name="Wilamowska K."/>
            <person name="Weinberg Z."/>
            <person name="Ruzzo W.L."/>
            <person name="Wloga D."/>
            <person name="Gaertig J."/>
            <person name="Frankel J."/>
            <person name="Tsao C.-C."/>
            <person name="Gorovsky M.A."/>
            <person name="Keeling P.J."/>
            <person name="Waller R.F."/>
            <person name="Patron N.J."/>
            <person name="Cherry J.M."/>
            <person name="Stover N.A."/>
            <person name="Krieger C.J."/>
            <person name="del Toro C."/>
            <person name="Ryder H.F."/>
            <person name="Williamson S.C."/>
            <person name="Barbeau R.A."/>
            <person name="Hamilton E.P."/>
            <person name="Orias E."/>
        </authorList>
    </citation>
    <scope>NUCLEOTIDE SEQUENCE [LARGE SCALE GENOMIC DNA]</scope>
    <source>
        <strain evidence="11">SB210</strain>
    </source>
</reference>
<dbReference type="Proteomes" id="UP000009168">
    <property type="component" value="Unassembled WGS sequence"/>
</dbReference>
<dbReference type="AlphaFoldDB" id="A4VDT8"/>
<dbReference type="InterPro" id="IPR015720">
    <property type="entry name" value="Emp24-like"/>
</dbReference>
<dbReference type="SMART" id="SM01190">
    <property type="entry name" value="EMP24_GP25L"/>
    <property type="match status" value="1"/>
</dbReference>
<evidence type="ECO:0000259" key="9">
    <source>
        <dbReference type="SMART" id="SM01190"/>
    </source>
</evidence>
<dbReference type="OrthoDB" id="1929172at2759"/>
<dbReference type="KEGG" id="tet:TTHERM_00189419"/>
<evidence type="ECO:0000256" key="4">
    <source>
        <dbReference type="ARBA" id="ARBA00022729"/>
    </source>
</evidence>
<keyword evidence="6 7" id="KW-0472">Membrane</keyword>
<sequence length="204" mass="24008">MKFSQFVLLTTLVFSCSYALDININGRDIYCLYQQLFQNEHLVVRYEVSGYKPDQFRFSVYEDFSDTSKQPLYEVYNQKSHIYNLTATKQHEYKVCFQSLDNSGKILQFELNRINNSADDSYADDKKLQQAYNESVQAYYTLNDIYTNMRHTLLRLEVQDKILESTESKVKWCSIIKMILMISITTIQIVFLTGLFKDSSYQGI</sequence>
<organism evidence="10 11">
    <name type="scientific">Tetrahymena thermophila (strain SB210)</name>
    <dbReference type="NCBI Taxonomy" id="312017"/>
    <lineage>
        <taxon>Eukaryota</taxon>
        <taxon>Sar</taxon>
        <taxon>Alveolata</taxon>
        <taxon>Ciliophora</taxon>
        <taxon>Intramacronucleata</taxon>
        <taxon>Oligohymenophorea</taxon>
        <taxon>Hymenostomatida</taxon>
        <taxon>Tetrahymenina</taxon>
        <taxon>Tetrahymenidae</taxon>
        <taxon>Tetrahymena</taxon>
    </lineage>
</organism>
<keyword evidence="3 7" id="KW-0812">Transmembrane</keyword>
<keyword evidence="4 8" id="KW-0732">Signal</keyword>
<comment type="subcellular location">
    <subcellularLocation>
        <location evidence="1">Membrane</location>
        <topology evidence="1">Single-pass type I membrane protein</topology>
    </subcellularLocation>
</comment>
<dbReference type="InterPro" id="IPR009038">
    <property type="entry name" value="GOLD_dom"/>
</dbReference>
<evidence type="ECO:0000313" key="11">
    <source>
        <dbReference type="Proteomes" id="UP000009168"/>
    </source>
</evidence>
<dbReference type="GO" id="GO:0016020">
    <property type="term" value="C:membrane"/>
    <property type="evidence" value="ECO:0007669"/>
    <property type="project" value="UniProtKB-SubCell"/>
</dbReference>
<evidence type="ECO:0000256" key="6">
    <source>
        <dbReference type="ARBA" id="ARBA00023136"/>
    </source>
</evidence>
<evidence type="ECO:0000256" key="3">
    <source>
        <dbReference type="ARBA" id="ARBA00022692"/>
    </source>
</evidence>
<dbReference type="STRING" id="312017.A4VDT8"/>
<keyword evidence="5 7" id="KW-1133">Transmembrane helix</keyword>
<dbReference type="EMBL" id="GG662693">
    <property type="protein sequence ID" value="EDK31687.2"/>
    <property type="molecule type" value="Genomic_DNA"/>
</dbReference>
<feature type="domain" description="GOLD" evidence="9">
    <location>
        <begin position="19"/>
        <end position="197"/>
    </location>
</feature>
<proteinExistence type="inferred from homology"/>
<feature type="transmembrane region" description="Helical" evidence="7">
    <location>
        <begin position="175"/>
        <end position="196"/>
    </location>
</feature>
<dbReference type="PANTHER" id="PTHR22811">
    <property type="entry name" value="TRANSMEMBRANE EMP24 DOMAIN-CONTAINING PROTEIN"/>
    <property type="match status" value="1"/>
</dbReference>
<comment type="similarity">
    <text evidence="2">Belongs to the EMP24/GP25L family.</text>
</comment>